<dbReference type="EMBL" id="LUUG01000110">
    <property type="protein sequence ID" value="OAH98211.1"/>
    <property type="molecule type" value="Genomic_DNA"/>
</dbReference>
<dbReference type="InterPro" id="IPR011528">
    <property type="entry name" value="NERD"/>
</dbReference>
<sequence length="263" mass="30206">MNLNQILFEALGPILTQYWWLWLMLAVLSFLNTPSMKGVLGEFQVNLIAKLRLDQQVYTLFKNVTLPTEDGTTQIDHVIVSRYGVFVIETKNMKGWIFGSEQQKTWTQKIYRHTNTFQNPLHQNYKHTQTLQSALGLTPDKLFSVVVFIGDSEFKTPMPDNVVYAGGYIRFIKRKQQPILTITEVLQVCQKLECGRLKPSIKTHVEHVKHVRNIVELKQQQAENACPKCGRPMVLRTAKNGENQGNQFWGCSGFPRCRAVRPA</sequence>
<dbReference type="OrthoDB" id="5782056at2"/>
<dbReference type="AlphaFoldDB" id="A0A177LXI9"/>
<name>A0A177LXI9_METMH</name>
<dbReference type="RefSeq" id="WP_064010290.1">
    <property type="nucleotide sequence ID" value="NZ_LUUG01000110.1"/>
</dbReference>
<gene>
    <name evidence="3" type="ORF">A1332_20725</name>
</gene>
<proteinExistence type="predicted"/>
<keyword evidence="1" id="KW-0812">Transmembrane</keyword>
<dbReference type="Pfam" id="PF08378">
    <property type="entry name" value="NERD"/>
    <property type="match status" value="1"/>
</dbReference>
<protein>
    <submittedName>
        <fullName evidence="3">Nuclease</fullName>
    </submittedName>
</protein>
<evidence type="ECO:0000313" key="3">
    <source>
        <dbReference type="EMBL" id="OAH98211.1"/>
    </source>
</evidence>
<evidence type="ECO:0000256" key="1">
    <source>
        <dbReference type="SAM" id="Phobius"/>
    </source>
</evidence>
<dbReference type="GO" id="GO:0006265">
    <property type="term" value="P:DNA topological change"/>
    <property type="evidence" value="ECO:0007669"/>
    <property type="project" value="InterPro"/>
</dbReference>
<reference evidence="3 4" key="1">
    <citation type="submission" date="2016-03" db="EMBL/GenBank/DDBJ databases">
        <authorList>
            <person name="Ploux O."/>
        </authorList>
    </citation>
    <scope>NUCLEOTIDE SEQUENCE [LARGE SCALE GENOMIC DNA]</scope>
    <source>
        <strain evidence="3 4">R-45363</strain>
    </source>
</reference>
<dbReference type="InterPro" id="IPR013498">
    <property type="entry name" value="Topo_IA_Znf"/>
</dbReference>
<dbReference type="GO" id="GO:0003677">
    <property type="term" value="F:DNA binding"/>
    <property type="evidence" value="ECO:0007669"/>
    <property type="project" value="InterPro"/>
</dbReference>
<feature type="transmembrane region" description="Helical" evidence="1">
    <location>
        <begin position="6"/>
        <end position="31"/>
    </location>
</feature>
<dbReference type="GO" id="GO:0003916">
    <property type="term" value="F:DNA topoisomerase activity"/>
    <property type="evidence" value="ECO:0007669"/>
    <property type="project" value="InterPro"/>
</dbReference>
<dbReference type="SUPFAM" id="SSF57783">
    <property type="entry name" value="Zinc beta-ribbon"/>
    <property type="match status" value="1"/>
</dbReference>
<dbReference type="PROSITE" id="PS50965">
    <property type="entry name" value="NERD"/>
    <property type="match status" value="1"/>
</dbReference>
<evidence type="ECO:0000313" key="4">
    <source>
        <dbReference type="Proteomes" id="UP000078090"/>
    </source>
</evidence>
<dbReference type="GO" id="GO:0005694">
    <property type="term" value="C:chromosome"/>
    <property type="evidence" value="ECO:0007669"/>
    <property type="project" value="InterPro"/>
</dbReference>
<keyword evidence="1" id="KW-0472">Membrane</keyword>
<comment type="caution">
    <text evidence="3">The sequence shown here is derived from an EMBL/GenBank/DDBJ whole genome shotgun (WGS) entry which is preliminary data.</text>
</comment>
<dbReference type="Pfam" id="PF01396">
    <property type="entry name" value="Zn_ribbon_Top1"/>
    <property type="match status" value="1"/>
</dbReference>
<dbReference type="Gene3D" id="3.30.65.10">
    <property type="entry name" value="Bacterial Topoisomerase I, domain 1"/>
    <property type="match status" value="1"/>
</dbReference>
<accession>A0A177LXI9</accession>
<dbReference type="Proteomes" id="UP000078090">
    <property type="component" value="Unassembled WGS sequence"/>
</dbReference>
<evidence type="ECO:0000259" key="2">
    <source>
        <dbReference type="PROSITE" id="PS50965"/>
    </source>
</evidence>
<keyword evidence="1" id="KW-1133">Transmembrane helix</keyword>
<organism evidence="3 4">
    <name type="scientific">Methylomonas methanica</name>
    <dbReference type="NCBI Taxonomy" id="421"/>
    <lineage>
        <taxon>Bacteria</taxon>
        <taxon>Pseudomonadati</taxon>
        <taxon>Pseudomonadota</taxon>
        <taxon>Gammaproteobacteria</taxon>
        <taxon>Methylococcales</taxon>
        <taxon>Methylococcaceae</taxon>
        <taxon>Methylomonas</taxon>
    </lineage>
</organism>
<feature type="domain" description="NERD" evidence="2">
    <location>
        <begin position="37"/>
        <end position="154"/>
    </location>
</feature>